<dbReference type="AlphaFoldDB" id="A0A9P7DPU4"/>
<proteinExistence type="predicted"/>
<evidence type="ECO:0000313" key="2">
    <source>
        <dbReference type="Proteomes" id="UP000719766"/>
    </source>
</evidence>
<evidence type="ECO:0000313" key="1">
    <source>
        <dbReference type="EMBL" id="KAG1800193.1"/>
    </source>
</evidence>
<reference evidence="1" key="1">
    <citation type="journal article" date="2020" name="New Phytol.">
        <title>Comparative genomics reveals dynamic genome evolution in host specialist ectomycorrhizal fungi.</title>
        <authorList>
            <person name="Lofgren L.A."/>
            <person name="Nguyen N.H."/>
            <person name="Vilgalys R."/>
            <person name="Ruytinx J."/>
            <person name="Liao H.L."/>
            <person name="Branco S."/>
            <person name="Kuo A."/>
            <person name="LaButti K."/>
            <person name="Lipzen A."/>
            <person name="Andreopoulos W."/>
            <person name="Pangilinan J."/>
            <person name="Riley R."/>
            <person name="Hundley H."/>
            <person name="Na H."/>
            <person name="Barry K."/>
            <person name="Grigoriev I.V."/>
            <person name="Stajich J.E."/>
            <person name="Kennedy P.G."/>
        </authorList>
    </citation>
    <scope>NUCLEOTIDE SEQUENCE</scope>
    <source>
        <strain evidence="1">S12</strain>
    </source>
</reference>
<comment type="caution">
    <text evidence="1">The sequence shown here is derived from an EMBL/GenBank/DDBJ whole genome shotgun (WGS) entry which is preliminary data.</text>
</comment>
<keyword evidence="2" id="KW-1185">Reference proteome</keyword>
<protein>
    <submittedName>
        <fullName evidence="1">Uncharacterized protein</fullName>
    </submittedName>
</protein>
<accession>A0A9P7DPU4</accession>
<dbReference type="Proteomes" id="UP000719766">
    <property type="component" value="Unassembled WGS sequence"/>
</dbReference>
<dbReference type="EMBL" id="JABBWE010000009">
    <property type="protein sequence ID" value="KAG1800193.1"/>
    <property type="molecule type" value="Genomic_DNA"/>
</dbReference>
<dbReference type="RefSeq" id="XP_041164179.1">
    <property type="nucleotide sequence ID" value="XM_041305919.1"/>
</dbReference>
<sequence length="63" mass="7308">MRPQRYQSLQRDKKENTFGDSKITMFQHIGSVVLQDSYKLNPTATGKAVKRKYYQHVSLSSES</sequence>
<dbReference type="GeneID" id="64599683"/>
<gene>
    <name evidence="1" type="ORF">HD556DRAFT_1439052</name>
</gene>
<name>A0A9P7DPU4_9AGAM</name>
<dbReference type="OrthoDB" id="2654621at2759"/>
<organism evidence="1 2">
    <name type="scientific">Suillus plorans</name>
    <dbReference type="NCBI Taxonomy" id="116603"/>
    <lineage>
        <taxon>Eukaryota</taxon>
        <taxon>Fungi</taxon>
        <taxon>Dikarya</taxon>
        <taxon>Basidiomycota</taxon>
        <taxon>Agaricomycotina</taxon>
        <taxon>Agaricomycetes</taxon>
        <taxon>Agaricomycetidae</taxon>
        <taxon>Boletales</taxon>
        <taxon>Suillineae</taxon>
        <taxon>Suillaceae</taxon>
        <taxon>Suillus</taxon>
    </lineage>
</organism>